<name>A0A418VX32_9PROT</name>
<evidence type="ECO:0000313" key="2">
    <source>
        <dbReference type="Proteomes" id="UP000283458"/>
    </source>
</evidence>
<evidence type="ECO:0008006" key="3">
    <source>
        <dbReference type="Google" id="ProtNLM"/>
    </source>
</evidence>
<accession>A0A418VX32</accession>
<dbReference type="EMBL" id="QYUL01000002">
    <property type="protein sequence ID" value="RJF81721.1"/>
    <property type="molecule type" value="Genomic_DNA"/>
</dbReference>
<evidence type="ECO:0000313" key="1">
    <source>
        <dbReference type="EMBL" id="RJF81721.1"/>
    </source>
</evidence>
<comment type="caution">
    <text evidence="1">The sequence shown here is derived from an EMBL/GenBank/DDBJ whole genome shotgun (WGS) entry which is preliminary data.</text>
</comment>
<dbReference type="Proteomes" id="UP000283458">
    <property type="component" value="Unassembled WGS sequence"/>
</dbReference>
<dbReference type="OrthoDB" id="7347424at2"/>
<proteinExistence type="predicted"/>
<dbReference type="AlphaFoldDB" id="A0A418VX32"/>
<dbReference type="RefSeq" id="WP_119831813.1">
    <property type="nucleotide sequence ID" value="NZ_QYUL01000002.1"/>
</dbReference>
<sequence>MADRHALFDRDVFLKLVFCDLWAECLEALGITHPYRLVSASVRGAKTPLNRWRPPDALTNTLRADILQRIEGLQGTVPVIPDSWIQESVQNPLYNAMLAPGQEGIDQGEAQLAVVALSTPAVDVLVSGDKRFIQALRSRYPDVFRQLRASLICFEDCLRAIIERLGLDAIRDRLIVAKGCDSTLNIALGSDNHASQDDFLAALSSYNPLFP</sequence>
<keyword evidence="2" id="KW-1185">Reference proteome</keyword>
<organism evidence="1 2">
    <name type="scientific">Azospirillum cavernae</name>
    <dbReference type="NCBI Taxonomy" id="2320860"/>
    <lineage>
        <taxon>Bacteria</taxon>
        <taxon>Pseudomonadati</taxon>
        <taxon>Pseudomonadota</taxon>
        <taxon>Alphaproteobacteria</taxon>
        <taxon>Rhodospirillales</taxon>
        <taxon>Azospirillaceae</taxon>
        <taxon>Azospirillum</taxon>
    </lineage>
</organism>
<gene>
    <name evidence="1" type="ORF">D3877_16510</name>
</gene>
<protein>
    <recommendedName>
        <fullName evidence="3">PIN domain-containing protein</fullName>
    </recommendedName>
</protein>
<reference evidence="1 2" key="1">
    <citation type="submission" date="2018-09" db="EMBL/GenBank/DDBJ databases">
        <authorList>
            <person name="Zhu H."/>
        </authorList>
    </citation>
    <scope>NUCLEOTIDE SEQUENCE [LARGE SCALE GENOMIC DNA]</scope>
    <source>
        <strain evidence="1 2">K2W22B-5</strain>
    </source>
</reference>